<name>A0A0E9VRG5_ANGAN</name>
<reference evidence="1" key="1">
    <citation type="submission" date="2014-11" db="EMBL/GenBank/DDBJ databases">
        <authorList>
            <person name="Amaro Gonzalez C."/>
        </authorList>
    </citation>
    <scope>NUCLEOTIDE SEQUENCE</scope>
</reference>
<protein>
    <submittedName>
        <fullName evidence="1">Uncharacterized protein</fullName>
    </submittedName>
</protein>
<organism evidence="1">
    <name type="scientific">Anguilla anguilla</name>
    <name type="common">European freshwater eel</name>
    <name type="synonym">Muraena anguilla</name>
    <dbReference type="NCBI Taxonomy" id="7936"/>
    <lineage>
        <taxon>Eukaryota</taxon>
        <taxon>Metazoa</taxon>
        <taxon>Chordata</taxon>
        <taxon>Craniata</taxon>
        <taxon>Vertebrata</taxon>
        <taxon>Euteleostomi</taxon>
        <taxon>Actinopterygii</taxon>
        <taxon>Neopterygii</taxon>
        <taxon>Teleostei</taxon>
        <taxon>Anguilliformes</taxon>
        <taxon>Anguillidae</taxon>
        <taxon>Anguilla</taxon>
    </lineage>
</organism>
<proteinExistence type="predicted"/>
<sequence length="43" mass="5078">MYKTAVIPTWFNNPLKLTVFLLSSHSLFHFQFNVLEYTAKTTK</sequence>
<reference evidence="1" key="2">
    <citation type="journal article" date="2015" name="Fish Shellfish Immunol.">
        <title>Early steps in the European eel (Anguilla anguilla)-Vibrio vulnificus interaction in the gills: Role of the RtxA13 toxin.</title>
        <authorList>
            <person name="Callol A."/>
            <person name="Pajuelo D."/>
            <person name="Ebbesson L."/>
            <person name="Teles M."/>
            <person name="MacKenzie S."/>
            <person name="Amaro C."/>
        </authorList>
    </citation>
    <scope>NUCLEOTIDE SEQUENCE</scope>
</reference>
<accession>A0A0E9VRG5</accession>
<dbReference type="AlphaFoldDB" id="A0A0E9VRG5"/>
<dbReference type="EMBL" id="GBXM01027975">
    <property type="protein sequence ID" value="JAH80602.1"/>
    <property type="molecule type" value="Transcribed_RNA"/>
</dbReference>
<evidence type="ECO:0000313" key="1">
    <source>
        <dbReference type="EMBL" id="JAH80602.1"/>
    </source>
</evidence>